<reference evidence="4" key="1">
    <citation type="submission" date="2023-03" db="EMBL/GenBank/DDBJ databases">
        <title>Massive genome expansion in bonnet fungi (Mycena s.s.) driven by repeated elements and novel gene families across ecological guilds.</title>
        <authorList>
            <consortium name="Lawrence Berkeley National Laboratory"/>
            <person name="Harder C.B."/>
            <person name="Miyauchi S."/>
            <person name="Viragh M."/>
            <person name="Kuo A."/>
            <person name="Thoen E."/>
            <person name="Andreopoulos B."/>
            <person name="Lu D."/>
            <person name="Skrede I."/>
            <person name="Drula E."/>
            <person name="Henrissat B."/>
            <person name="Morin E."/>
            <person name="Kohler A."/>
            <person name="Barry K."/>
            <person name="LaButti K."/>
            <person name="Morin E."/>
            <person name="Salamov A."/>
            <person name="Lipzen A."/>
            <person name="Mereny Z."/>
            <person name="Hegedus B."/>
            <person name="Baldrian P."/>
            <person name="Stursova M."/>
            <person name="Weitz H."/>
            <person name="Taylor A."/>
            <person name="Grigoriev I.V."/>
            <person name="Nagy L.G."/>
            <person name="Martin F."/>
            <person name="Kauserud H."/>
        </authorList>
    </citation>
    <scope>NUCLEOTIDE SEQUENCE</scope>
    <source>
        <strain evidence="4">9144</strain>
    </source>
</reference>
<accession>A0AAD6URM8</accession>
<evidence type="ECO:0000256" key="1">
    <source>
        <dbReference type="PROSITE-ProRule" id="PRU00042"/>
    </source>
</evidence>
<dbReference type="AlphaFoldDB" id="A0AAD6URM8"/>
<evidence type="ECO:0000313" key="4">
    <source>
        <dbReference type="EMBL" id="KAJ7192201.1"/>
    </source>
</evidence>
<dbReference type="Proteomes" id="UP001219525">
    <property type="component" value="Unassembled WGS sequence"/>
</dbReference>
<proteinExistence type="predicted"/>
<organism evidence="4 5">
    <name type="scientific">Mycena pura</name>
    <dbReference type="NCBI Taxonomy" id="153505"/>
    <lineage>
        <taxon>Eukaryota</taxon>
        <taxon>Fungi</taxon>
        <taxon>Dikarya</taxon>
        <taxon>Basidiomycota</taxon>
        <taxon>Agaricomycotina</taxon>
        <taxon>Agaricomycetes</taxon>
        <taxon>Agaricomycetidae</taxon>
        <taxon>Agaricales</taxon>
        <taxon>Marasmiineae</taxon>
        <taxon>Mycenaceae</taxon>
        <taxon>Mycena</taxon>
    </lineage>
</organism>
<dbReference type="EMBL" id="JARJCW010000123">
    <property type="protein sequence ID" value="KAJ7192201.1"/>
    <property type="molecule type" value="Genomic_DNA"/>
</dbReference>
<keyword evidence="5" id="KW-1185">Reference proteome</keyword>
<name>A0AAD6URM8_9AGAR</name>
<evidence type="ECO:0000313" key="5">
    <source>
        <dbReference type="Proteomes" id="UP001219525"/>
    </source>
</evidence>
<keyword evidence="1" id="KW-0479">Metal-binding</keyword>
<keyword evidence="1" id="KW-0863">Zinc-finger</keyword>
<evidence type="ECO:0000259" key="3">
    <source>
        <dbReference type="PROSITE" id="PS50157"/>
    </source>
</evidence>
<comment type="caution">
    <text evidence="4">The sequence shown here is derived from an EMBL/GenBank/DDBJ whole genome shotgun (WGS) entry which is preliminary data.</text>
</comment>
<protein>
    <recommendedName>
        <fullName evidence="3">C2H2-type domain-containing protein</fullName>
    </recommendedName>
</protein>
<evidence type="ECO:0000256" key="2">
    <source>
        <dbReference type="SAM" id="MobiDB-lite"/>
    </source>
</evidence>
<gene>
    <name evidence="4" type="ORF">GGX14DRAFT_480402</name>
</gene>
<dbReference type="SMART" id="SM00355">
    <property type="entry name" value="ZnF_C2H2"/>
    <property type="match status" value="2"/>
</dbReference>
<dbReference type="InterPro" id="IPR013087">
    <property type="entry name" value="Znf_C2H2_type"/>
</dbReference>
<feature type="domain" description="C2H2-type" evidence="3">
    <location>
        <begin position="146"/>
        <end position="175"/>
    </location>
</feature>
<dbReference type="GO" id="GO:0008270">
    <property type="term" value="F:zinc ion binding"/>
    <property type="evidence" value="ECO:0007669"/>
    <property type="project" value="UniProtKB-KW"/>
</dbReference>
<keyword evidence="1" id="KW-0862">Zinc</keyword>
<dbReference type="PROSITE" id="PS00028">
    <property type="entry name" value="ZINC_FINGER_C2H2_1"/>
    <property type="match status" value="1"/>
</dbReference>
<sequence>MQQQRVTQGTPFSLCSLDATVAPRVLTPEPSCANHGPIDDVLSKEVDRLARTLKLDPADRWKITPTRAEPQALYTCPWPNCGAQIGGTIEQINHHFRLLCFGRDLMGESHHDVIPVGCAFPGCDKTVAFKAIARHLAGVHFNSLAIRCPFPGCGTILSRESNYQDHYMRHIRDAPGAPARRGGAKGKQPEVVDLTSD</sequence>
<dbReference type="SUPFAM" id="SSF49599">
    <property type="entry name" value="TRAF domain-like"/>
    <property type="match status" value="1"/>
</dbReference>
<dbReference type="PROSITE" id="PS50157">
    <property type="entry name" value="ZINC_FINGER_C2H2_2"/>
    <property type="match status" value="1"/>
</dbReference>
<feature type="region of interest" description="Disordered" evidence="2">
    <location>
        <begin position="174"/>
        <end position="197"/>
    </location>
</feature>